<dbReference type="Proteomes" id="UP000238426">
    <property type="component" value="Unassembled WGS sequence"/>
</dbReference>
<evidence type="ECO:0000313" key="3">
    <source>
        <dbReference type="Proteomes" id="UP000238426"/>
    </source>
</evidence>
<comment type="caution">
    <text evidence="2">The sequence shown here is derived from an EMBL/GenBank/DDBJ whole genome shotgun (WGS) entry which is preliminary data.</text>
</comment>
<proteinExistence type="predicted"/>
<dbReference type="AlphaFoldDB" id="A0A2T1NE34"/>
<evidence type="ECO:0000256" key="1">
    <source>
        <dbReference type="SAM" id="SignalP"/>
    </source>
</evidence>
<evidence type="ECO:0000313" key="2">
    <source>
        <dbReference type="EMBL" id="PSG90711.1"/>
    </source>
</evidence>
<accession>A0A2T1NE34</accession>
<dbReference type="Gene3D" id="2.40.160.60">
    <property type="entry name" value="Outer membrane protein transport protein (OMPP1/FadL/TodX)"/>
    <property type="match status" value="1"/>
</dbReference>
<dbReference type="EMBL" id="PXOQ01000007">
    <property type="protein sequence ID" value="PSG90711.1"/>
    <property type="molecule type" value="Genomic_DNA"/>
</dbReference>
<sequence length="434" mass="48187">MIKKLLIVFVCVFCLQTYAQDGVASPYSYYGIGSLKFKGTVENNSMGSMGVYNDSIHMNLQNPATYGGQNLPIYNNESRPVIFTVGGSSNKTCLDSNSSSAETSTQTFDYLAVAFPLGKLGIGFGLLPYTSVGYKLDNFNSFGQITHRYRGSGGVNKTYFSAGYQFENGLSFGVTTDYNFGNIKNNTIVFPYNSDGTSLSYQTREDNRSDLSGLSFNFGAHYKKMVSDKLEIQTSLTFAPEANLKSINTRSFNAIIFDNAGNEVEVNTVDVDLDTKGLNETNLTLPSNFTIGAGIGEPRKWFAGVDFKTQNTSEFSNPLYNYENTTFENSNTIAIGGFYIPKYNSFSSYFKRMVYRAGMRFENTGLKINNEPIKEFGISFGLGLPVGNTFSNANLGFELGNRGTTDSNLIKENFFKVQLSLSLNDRWFQKKRYN</sequence>
<keyword evidence="3" id="KW-1185">Reference proteome</keyword>
<evidence type="ECO:0008006" key="4">
    <source>
        <dbReference type="Google" id="ProtNLM"/>
    </source>
</evidence>
<reference evidence="2 3" key="1">
    <citation type="submission" date="2018-03" db="EMBL/GenBank/DDBJ databases">
        <title>Mesoflavibacter sp. HG37 and Mesoflavibacter sp. HG96 sp.nov., two marine bacteria isolated from seawater of Western Pacific Ocean.</title>
        <authorList>
            <person name="Cheng H."/>
            <person name="Wu Y.-H."/>
            <person name="Guo L.-L."/>
            <person name="Xu X.-W."/>
        </authorList>
    </citation>
    <scope>NUCLEOTIDE SEQUENCE [LARGE SCALE GENOMIC DNA]</scope>
    <source>
        <strain evidence="2 3">KCTC 32269</strain>
    </source>
</reference>
<feature type="signal peptide" evidence="1">
    <location>
        <begin position="1"/>
        <end position="19"/>
    </location>
</feature>
<gene>
    <name evidence="2" type="ORF">C7H52_05385</name>
</gene>
<organism evidence="2 3">
    <name type="scientific">Aurantibacter aestuarii</name>
    <dbReference type="NCBI Taxonomy" id="1266046"/>
    <lineage>
        <taxon>Bacteria</taxon>
        <taxon>Pseudomonadati</taxon>
        <taxon>Bacteroidota</taxon>
        <taxon>Flavobacteriia</taxon>
        <taxon>Flavobacteriales</taxon>
        <taxon>Flavobacteriaceae</taxon>
        <taxon>Aurantibacter</taxon>
    </lineage>
</organism>
<feature type="chain" id="PRO_5015673697" description="Aromatic hydrocarbon degradation protein" evidence="1">
    <location>
        <begin position="20"/>
        <end position="434"/>
    </location>
</feature>
<protein>
    <recommendedName>
        <fullName evidence="4">Aromatic hydrocarbon degradation protein</fullName>
    </recommendedName>
</protein>
<dbReference type="RefSeq" id="WP_106462852.1">
    <property type="nucleotide sequence ID" value="NZ_PXOQ01000007.1"/>
</dbReference>
<name>A0A2T1NE34_9FLAO</name>
<keyword evidence="1" id="KW-0732">Signal</keyword>
<dbReference type="OrthoDB" id="1491239at2"/>